<evidence type="ECO:0000313" key="4">
    <source>
        <dbReference type="Proteomes" id="UP001195483"/>
    </source>
</evidence>
<gene>
    <name evidence="3" type="ORF">CHS0354_037498</name>
</gene>
<protein>
    <recommendedName>
        <fullName evidence="2">Fibronectin type-III domain-containing protein</fullName>
    </recommendedName>
</protein>
<reference evidence="3" key="3">
    <citation type="submission" date="2023-05" db="EMBL/GenBank/DDBJ databases">
        <authorList>
            <person name="Smith C.H."/>
        </authorList>
    </citation>
    <scope>NUCLEOTIDE SEQUENCE</scope>
    <source>
        <strain evidence="3">CHS0354</strain>
        <tissue evidence="3">Mantle</tissue>
    </source>
</reference>
<dbReference type="PANTHER" id="PTHR14340:SF9">
    <property type="entry name" value="FIBRONECTIN TYPE-III DOMAIN-CONTAINING PROTEIN"/>
    <property type="match status" value="1"/>
</dbReference>
<dbReference type="PRINTS" id="PR00014">
    <property type="entry name" value="FNTYPEIII"/>
</dbReference>
<dbReference type="InterPro" id="IPR036116">
    <property type="entry name" value="FN3_sf"/>
</dbReference>
<sequence>MAVNAEGQSEPLQTSRSVKAFRKIDPPNTPTFVKCSIVGINRVELQWDTSMSDDGAQITGYEIYKATSAAPDWKYLTEVKGKKTLLRGRSITLLLLPRMMLVSANSVKWTNLSDCRNDSQHHLHQLALKVIDIQHDGFTLTWNPRINDVNSPVIAHVIEQRESYRQTWSIIKHTGPNEHKLVLDGLQEGQEYYFRVSAENTIGRS</sequence>
<accession>A0AAE0RPE0</accession>
<name>A0AAE0RPE0_9BIVA</name>
<evidence type="ECO:0000313" key="3">
    <source>
        <dbReference type="EMBL" id="KAK3577162.1"/>
    </source>
</evidence>
<keyword evidence="4" id="KW-1185">Reference proteome</keyword>
<proteinExistence type="predicted"/>
<dbReference type="CDD" id="cd00063">
    <property type="entry name" value="FN3"/>
    <property type="match status" value="2"/>
</dbReference>
<dbReference type="Gene3D" id="2.60.40.10">
    <property type="entry name" value="Immunoglobulins"/>
    <property type="match status" value="2"/>
</dbReference>
<organism evidence="3 4">
    <name type="scientific">Potamilus streckersoni</name>
    <dbReference type="NCBI Taxonomy" id="2493646"/>
    <lineage>
        <taxon>Eukaryota</taxon>
        <taxon>Metazoa</taxon>
        <taxon>Spiralia</taxon>
        <taxon>Lophotrochozoa</taxon>
        <taxon>Mollusca</taxon>
        <taxon>Bivalvia</taxon>
        <taxon>Autobranchia</taxon>
        <taxon>Heteroconchia</taxon>
        <taxon>Palaeoheterodonta</taxon>
        <taxon>Unionida</taxon>
        <taxon>Unionoidea</taxon>
        <taxon>Unionidae</taxon>
        <taxon>Ambleminae</taxon>
        <taxon>Lampsilini</taxon>
        <taxon>Potamilus</taxon>
    </lineage>
</organism>
<dbReference type="PROSITE" id="PS50853">
    <property type="entry name" value="FN3"/>
    <property type="match status" value="1"/>
</dbReference>
<keyword evidence="1" id="KW-0393">Immunoglobulin domain</keyword>
<evidence type="ECO:0000259" key="2">
    <source>
        <dbReference type="PROSITE" id="PS50853"/>
    </source>
</evidence>
<reference evidence="3" key="1">
    <citation type="journal article" date="2021" name="Genome Biol. Evol.">
        <title>A High-Quality Reference Genome for a Parasitic Bivalve with Doubly Uniparental Inheritance (Bivalvia: Unionida).</title>
        <authorList>
            <person name="Smith C.H."/>
        </authorList>
    </citation>
    <scope>NUCLEOTIDE SEQUENCE</scope>
    <source>
        <strain evidence="3">CHS0354</strain>
    </source>
</reference>
<evidence type="ECO:0000256" key="1">
    <source>
        <dbReference type="ARBA" id="ARBA00023319"/>
    </source>
</evidence>
<comment type="caution">
    <text evidence="3">The sequence shown here is derived from an EMBL/GenBank/DDBJ whole genome shotgun (WGS) entry which is preliminary data.</text>
</comment>
<dbReference type="Proteomes" id="UP001195483">
    <property type="component" value="Unassembled WGS sequence"/>
</dbReference>
<reference evidence="3" key="2">
    <citation type="journal article" date="2021" name="Genome Biol. Evol.">
        <title>Developing a high-quality reference genome for a parasitic bivalve with doubly uniparental inheritance (Bivalvia: Unionida).</title>
        <authorList>
            <person name="Smith C.H."/>
        </authorList>
    </citation>
    <scope>NUCLEOTIDE SEQUENCE</scope>
    <source>
        <strain evidence="3">CHS0354</strain>
        <tissue evidence="3">Mantle</tissue>
    </source>
</reference>
<dbReference type="SUPFAM" id="SSF49265">
    <property type="entry name" value="Fibronectin type III"/>
    <property type="match status" value="2"/>
</dbReference>
<dbReference type="InterPro" id="IPR013783">
    <property type="entry name" value="Ig-like_fold"/>
</dbReference>
<dbReference type="AlphaFoldDB" id="A0AAE0RPE0"/>
<dbReference type="InterPro" id="IPR003961">
    <property type="entry name" value="FN3_dom"/>
</dbReference>
<dbReference type="EMBL" id="JAEAOA010002192">
    <property type="protein sequence ID" value="KAK3577162.1"/>
    <property type="molecule type" value="Genomic_DNA"/>
</dbReference>
<dbReference type="Pfam" id="PF00041">
    <property type="entry name" value="fn3"/>
    <property type="match status" value="1"/>
</dbReference>
<feature type="domain" description="Fibronectin type-III" evidence="2">
    <location>
        <begin position="124"/>
        <end position="205"/>
    </location>
</feature>
<dbReference type="SMART" id="SM00060">
    <property type="entry name" value="FN3"/>
    <property type="match status" value="2"/>
</dbReference>
<dbReference type="PANTHER" id="PTHR14340">
    <property type="entry name" value="MICROFIBRIL-ASSOCIATED GLYCOPROTEIN 3"/>
    <property type="match status" value="1"/>
</dbReference>